<gene>
    <name evidence="1" type="ORF">HAX54_017324</name>
</gene>
<name>A0ABS8ULS0_DATST</name>
<evidence type="ECO:0000313" key="1">
    <source>
        <dbReference type="EMBL" id="MCD9559395.1"/>
    </source>
</evidence>
<protein>
    <submittedName>
        <fullName evidence="1">Uncharacterized protein</fullName>
    </submittedName>
</protein>
<dbReference type="Proteomes" id="UP000823775">
    <property type="component" value="Unassembled WGS sequence"/>
</dbReference>
<accession>A0ABS8ULS0</accession>
<keyword evidence="2" id="KW-1185">Reference proteome</keyword>
<sequence length="97" mass="11005">MDSWPRFGIRGPHFSHASGDKIWPTFCLSPWTIRGPCLHGIYTIIVHEVLAWDAVDSWSAFYDSWSAVQPQLLPLGIALLVLRTTNLQSRLVIRSMV</sequence>
<feature type="non-terminal residue" evidence="1">
    <location>
        <position position="97"/>
    </location>
</feature>
<dbReference type="EMBL" id="JACEIK010002146">
    <property type="protein sequence ID" value="MCD9559395.1"/>
    <property type="molecule type" value="Genomic_DNA"/>
</dbReference>
<comment type="caution">
    <text evidence="1">The sequence shown here is derived from an EMBL/GenBank/DDBJ whole genome shotgun (WGS) entry which is preliminary data.</text>
</comment>
<evidence type="ECO:0000313" key="2">
    <source>
        <dbReference type="Proteomes" id="UP000823775"/>
    </source>
</evidence>
<organism evidence="1 2">
    <name type="scientific">Datura stramonium</name>
    <name type="common">Jimsonweed</name>
    <name type="synonym">Common thornapple</name>
    <dbReference type="NCBI Taxonomy" id="4076"/>
    <lineage>
        <taxon>Eukaryota</taxon>
        <taxon>Viridiplantae</taxon>
        <taxon>Streptophyta</taxon>
        <taxon>Embryophyta</taxon>
        <taxon>Tracheophyta</taxon>
        <taxon>Spermatophyta</taxon>
        <taxon>Magnoliopsida</taxon>
        <taxon>eudicotyledons</taxon>
        <taxon>Gunneridae</taxon>
        <taxon>Pentapetalae</taxon>
        <taxon>asterids</taxon>
        <taxon>lamiids</taxon>
        <taxon>Solanales</taxon>
        <taxon>Solanaceae</taxon>
        <taxon>Solanoideae</taxon>
        <taxon>Datureae</taxon>
        <taxon>Datura</taxon>
    </lineage>
</organism>
<reference evidence="1 2" key="1">
    <citation type="journal article" date="2021" name="BMC Genomics">
        <title>Datura genome reveals duplications of psychoactive alkaloid biosynthetic genes and high mutation rate following tissue culture.</title>
        <authorList>
            <person name="Rajewski A."/>
            <person name="Carter-House D."/>
            <person name="Stajich J."/>
            <person name="Litt A."/>
        </authorList>
    </citation>
    <scope>NUCLEOTIDE SEQUENCE [LARGE SCALE GENOMIC DNA]</scope>
    <source>
        <strain evidence="1">AR-01</strain>
    </source>
</reference>
<proteinExistence type="predicted"/>